<proteinExistence type="predicted"/>
<evidence type="ECO:0000313" key="2">
    <source>
        <dbReference type="Proteomes" id="UP001151760"/>
    </source>
</evidence>
<keyword evidence="2" id="KW-1185">Reference proteome</keyword>
<dbReference type="EMBL" id="BQNB010008671">
    <property type="protein sequence ID" value="GJS52667.1"/>
    <property type="molecule type" value="Genomic_DNA"/>
</dbReference>
<dbReference type="Proteomes" id="UP001151760">
    <property type="component" value="Unassembled WGS sequence"/>
</dbReference>
<reference evidence="1" key="2">
    <citation type="submission" date="2022-01" db="EMBL/GenBank/DDBJ databases">
        <authorList>
            <person name="Yamashiro T."/>
            <person name="Shiraishi A."/>
            <person name="Satake H."/>
            <person name="Nakayama K."/>
        </authorList>
    </citation>
    <scope>NUCLEOTIDE SEQUENCE</scope>
</reference>
<reference evidence="1" key="1">
    <citation type="journal article" date="2022" name="Int. J. Mol. Sci.">
        <title>Draft Genome of Tanacetum Coccineum: Genomic Comparison of Closely Related Tanacetum-Family Plants.</title>
        <authorList>
            <person name="Yamashiro T."/>
            <person name="Shiraishi A."/>
            <person name="Nakayama K."/>
            <person name="Satake H."/>
        </authorList>
    </citation>
    <scope>NUCLEOTIDE SEQUENCE</scope>
</reference>
<sequence length="194" mass="20655">MHATTTPPFQPVQGLSAAKPPSCRWAVGRGCCASHPAAPCGCRSILGPKDWLALGSLLRAFGEQIVLVWACVALSLQLGTWLRYMLVAWMGWNADIEGCGLGELCTYDKIQDGDDRAWGTVKNAQSLVNVSKLDHFIGYGSMAVKPLPKNITSATPATTQDAIRQLIAGITAALEAQAAAMANLDNPNRNTGLY</sequence>
<comment type="caution">
    <text evidence="1">The sequence shown here is derived from an EMBL/GenBank/DDBJ whole genome shotgun (WGS) entry which is preliminary data.</text>
</comment>
<accession>A0ABQ4WIF2</accession>
<name>A0ABQ4WIF2_9ASTR</name>
<evidence type="ECO:0000313" key="1">
    <source>
        <dbReference type="EMBL" id="GJS52667.1"/>
    </source>
</evidence>
<organism evidence="1 2">
    <name type="scientific">Tanacetum coccineum</name>
    <dbReference type="NCBI Taxonomy" id="301880"/>
    <lineage>
        <taxon>Eukaryota</taxon>
        <taxon>Viridiplantae</taxon>
        <taxon>Streptophyta</taxon>
        <taxon>Embryophyta</taxon>
        <taxon>Tracheophyta</taxon>
        <taxon>Spermatophyta</taxon>
        <taxon>Magnoliopsida</taxon>
        <taxon>eudicotyledons</taxon>
        <taxon>Gunneridae</taxon>
        <taxon>Pentapetalae</taxon>
        <taxon>asterids</taxon>
        <taxon>campanulids</taxon>
        <taxon>Asterales</taxon>
        <taxon>Asteraceae</taxon>
        <taxon>Asteroideae</taxon>
        <taxon>Anthemideae</taxon>
        <taxon>Anthemidinae</taxon>
        <taxon>Tanacetum</taxon>
    </lineage>
</organism>
<protein>
    <submittedName>
        <fullName evidence="1">Uncharacterized protein</fullName>
    </submittedName>
</protein>
<gene>
    <name evidence="1" type="ORF">Tco_0626029</name>
</gene>